<feature type="domain" description="HTH crp-type" evidence="4">
    <location>
        <begin position="161"/>
        <end position="234"/>
    </location>
</feature>
<keyword evidence="3" id="KW-0804">Transcription</keyword>
<gene>
    <name evidence="5" type="ORF">AAA083_10940</name>
</gene>
<dbReference type="SUPFAM" id="SSF51206">
    <property type="entry name" value="cAMP-binding domain-like"/>
    <property type="match status" value="1"/>
</dbReference>
<dbReference type="Pfam" id="PF13545">
    <property type="entry name" value="HTH_Crp_2"/>
    <property type="match status" value="1"/>
</dbReference>
<accession>A0ABV1JEI3</accession>
<name>A0ABV1JEI3_9ACTN</name>
<dbReference type="InterPro" id="IPR014710">
    <property type="entry name" value="RmlC-like_jellyroll"/>
</dbReference>
<evidence type="ECO:0000256" key="2">
    <source>
        <dbReference type="ARBA" id="ARBA00023125"/>
    </source>
</evidence>
<dbReference type="Gene3D" id="2.60.120.10">
    <property type="entry name" value="Jelly Rolls"/>
    <property type="match status" value="1"/>
</dbReference>
<evidence type="ECO:0000256" key="3">
    <source>
        <dbReference type="ARBA" id="ARBA00023163"/>
    </source>
</evidence>
<dbReference type="EMBL" id="JBBNOP010000009">
    <property type="protein sequence ID" value="MEQ3363487.1"/>
    <property type="molecule type" value="Genomic_DNA"/>
</dbReference>
<dbReference type="InterPro" id="IPR018490">
    <property type="entry name" value="cNMP-bd_dom_sf"/>
</dbReference>
<dbReference type="SUPFAM" id="SSF46785">
    <property type="entry name" value="Winged helix' DNA-binding domain"/>
    <property type="match status" value="1"/>
</dbReference>
<organism evidence="5 6">
    <name type="scientific">Raoultibacter massiliensis</name>
    <dbReference type="NCBI Taxonomy" id="1852371"/>
    <lineage>
        <taxon>Bacteria</taxon>
        <taxon>Bacillati</taxon>
        <taxon>Actinomycetota</taxon>
        <taxon>Coriobacteriia</taxon>
        <taxon>Eggerthellales</taxon>
        <taxon>Eggerthellaceae</taxon>
        <taxon>Raoultibacter</taxon>
    </lineage>
</organism>
<dbReference type="InterPro" id="IPR036390">
    <property type="entry name" value="WH_DNA-bd_sf"/>
</dbReference>
<reference evidence="5 6" key="1">
    <citation type="submission" date="2024-04" db="EMBL/GenBank/DDBJ databases">
        <title>Human intestinal bacterial collection.</title>
        <authorList>
            <person name="Pauvert C."/>
            <person name="Hitch T.C.A."/>
            <person name="Clavel T."/>
        </authorList>
    </citation>
    <scope>NUCLEOTIDE SEQUENCE [LARGE SCALE GENOMIC DNA]</scope>
    <source>
        <strain evidence="5 6">CLA-KB-H42</strain>
    </source>
</reference>
<evidence type="ECO:0000259" key="4">
    <source>
        <dbReference type="Pfam" id="PF13545"/>
    </source>
</evidence>
<evidence type="ECO:0000256" key="1">
    <source>
        <dbReference type="ARBA" id="ARBA00023015"/>
    </source>
</evidence>
<dbReference type="Proteomes" id="UP001487305">
    <property type="component" value="Unassembled WGS sequence"/>
</dbReference>
<keyword evidence="1" id="KW-0805">Transcription regulation</keyword>
<evidence type="ECO:0000313" key="6">
    <source>
        <dbReference type="Proteomes" id="UP001487305"/>
    </source>
</evidence>
<keyword evidence="6" id="KW-1185">Reference proteome</keyword>
<evidence type="ECO:0000313" key="5">
    <source>
        <dbReference type="EMBL" id="MEQ3363487.1"/>
    </source>
</evidence>
<sequence>MRVKGQKGCNDETSIVFMSALHQRVDFTRYLDQGTVVKLFVDEKIDAVCEGEDDIYLYFVKSGALEAGLMRGADSYTVFYVRGEGDAVICSRQGFLSFGANRFTLKAVRNTVLVGFTYRQTMEFIRKDEAFLEDYLYVSHMNMAQMGHRLDTTAHQSSSQRILLWLEKLCEANAPESDGVYRIPCNLTIDELSGLLLIHYATCNKLLKSLKERGVVRKTRTHLEILDRPRLKELLMDENPVLY</sequence>
<keyword evidence="2" id="KW-0238">DNA-binding</keyword>
<dbReference type="InterPro" id="IPR012318">
    <property type="entry name" value="HTH_CRP"/>
</dbReference>
<comment type="caution">
    <text evidence="5">The sequence shown here is derived from an EMBL/GenBank/DDBJ whole genome shotgun (WGS) entry which is preliminary data.</text>
</comment>
<dbReference type="RefSeq" id="WP_146007810.1">
    <property type="nucleotide sequence ID" value="NZ_JBBNOP010000009.1"/>
</dbReference>
<protein>
    <submittedName>
        <fullName evidence="5">Crp/Fnr family transcriptional regulator</fullName>
    </submittedName>
</protein>
<proteinExistence type="predicted"/>